<feature type="compositionally biased region" description="Basic and acidic residues" evidence="1">
    <location>
        <begin position="1"/>
        <end position="15"/>
    </location>
</feature>
<dbReference type="EMBL" id="CZPZ01000001">
    <property type="protein sequence ID" value="CUS31257.1"/>
    <property type="molecule type" value="Genomic_DNA"/>
</dbReference>
<sequence length="343" mass="40035">MQARSDRRSNGDRQHCIHRKRRHDHERERGTVEPHHGQEDEREDHVERHSDRMAGQELTDLLQLTHTGDRVADSSRFKIGKWKRQHVSKELRAQTHVDPIRRVSKKIGAEPAQRRFKDRQRDHADGQYMERGKALMDKHLIDDDLCKERGQQREKLKEERRNQHFAEKRAVLDDRGNEPRKIELQILQTAVSPLGQEQKFSRPHRFELLAGENKRARFDRILDQYRFRFDLRQHDIPAVLPLYHGRQWCRGQAAPLDLAQTSLQPKVFGRAEQIDIRQDLPGLRKLMPQLCAIGRKIMEASENEEANQAAVCRRSIEESSGTVIHSLRPGIVHGSHSCTASAR</sequence>
<name>A0A0S4L3E1_9BACT</name>
<dbReference type="STRING" id="1742973.COMA2_10013"/>
<dbReference type="Proteomes" id="UP000198736">
    <property type="component" value="Unassembled WGS sequence"/>
</dbReference>
<evidence type="ECO:0000256" key="1">
    <source>
        <dbReference type="SAM" id="MobiDB-lite"/>
    </source>
</evidence>
<protein>
    <submittedName>
        <fullName evidence="2">Uncharacterized protein</fullName>
    </submittedName>
</protein>
<reference evidence="3" key="1">
    <citation type="submission" date="2015-10" db="EMBL/GenBank/DDBJ databases">
        <authorList>
            <person name="Luecker S."/>
            <person name="Luecker S."/>
        </authorList>
    </citation>
    <scope>NUCLEOTIDE SEQUENCE [LARGE SCALE GENOMIC DNA]</scope>
</reference>
<evidence type="ECO:0000313" key="3">
    <source>
        <dbReference type="Proteomes" id="UP000198736"/>
    </source>
</evidence>
<organism evidence="2 3">
    <name type="scientific">Candidatus Nitrospira nitrificans</name>
    <dbReference type="NCBI Taxonomy" id="1742973"/>
    <lineage>
        <taxon>Bacteria</taxon>
        <taxon>Pseudomonadati</taxon>
        <taxon>Nitrospirota</taxon>
        <taxon>Nitrospiria</taxon>
        <taxon>Nitrospirales</taxon>
        <taxon>Nitrospiraceae</taxon>
        <taxon>Nitrospira</taxon>
    </lineage>
</organism>
<accession>A0A0S4L3E1</accession>
<proteinExistence type="predicted"/>
<keyword evidence="3" id="KW-1185">Reference proteome</keyword>
<feature type="region of interest" description="Disordered" evidence="1">
    <location>
        <begin position="1"/>
        <end position="50"/>
    </location>
</feature>
<gene>
    <name evidence="2" type="ORF">COMA2_10013</name>
</gene>
<dbReference type="AlphaFoldDB" id="A0A0S4L3E1"/>
<evidence type="ECO:0000313" key="2">
    <source>
        <dbReference type="EMBL" id="CUS31257.1"/>
    </source>
</evidence>
<feature type="compositionally biased region" description="Basic and acidic residues" evidence="1">
    <location>
        <begin position="25"/>
        <end position="50"/>
    </location>
</feature>